<gene>
    <name evidence="3" type="ORF">P4S50_01145</name>
</gene>
<dbReference type="InterPro" id="IPR008930">
    <property type="entry name" value="Terpenoid_cyclase/PrenylTrfase"/>
</dbReference>
<dbReference type="SMART" id="SM00635">
    <property type="entry name" value="BID_2"/>
    <property type="match status" value="2"/>
</dbReference>
<dbReference type="Pfam" id="PF13360">
    <property type="entry name" value="PQQ_2"/>
    <property type="match status" value="2"/>
</dbReference>
<dbReference type="SUPFAM" id="SSF49373">
    <property type="entry name" value="Invasin/intimin cell-adhesion fragments"/>
    <property type="match status" value="1"/>
</dbReference>
<sequence>MRRLNKLASYILIVTIILSSFSFSYADNNVEFDWERHFSFGNLIDLRYDTIPAVNNNGDIYVTVTDGRLYCIKPDGTRKWDLNIFQKGEENLIGGVSPVFDKQGNAYIGSGDKNVYSIDTDGNILWKFKMSDDVAPGTSPILHKDVVYVSSKNRMLYAINKENGEEIWSKKINGRKSCNTPVVYEDENENIIIYISTARTMSAISSDGKELWSEKFEDEALYDYGQMDVSEKRIDVDKEGNVYFVTFEWGTDVNHNDEKTKLYKYNSKGKQEWSKDINKNVTAPNVYKEKVYYKTSDNRLHALSTEDGKEIWQYKADEDYFTTPQHYTRPVAIGADGTIYVGFGKNLYAIDSKSEKVKWKTTNGNYDVYTVSKPSSNGEIYCIAGLVGKHKIRLLKCTDESFEQVIENIEIKDEDFCMLENGEYKLNVILKDSYNRLVSNIQDIQYESTTPDIISVDNNGNIKPLKEGSAQITASYKTEKGNINDSVNINVIKYSGDMSIEISPKNTQMLLDDKVKLSYKITTKDKKEVKGEKVNFTSTIPLIATINQENEIEPKNLGQTIIRAASVNYPDLKIQTNISVVKTKISKVNINEIKEAIRKTSTYLQRKPGTSDWAAVALNSVDEDISQNYLKKLEQEIKEDGVGNLVTDYERTALAVVSAGGDPTNFADIDLIDEIVNYKDFSQGINAAVWGLIAVDGCNAVIDNNAKYDREYLVDYILNNMSGDGWAFGGGSTPDADMTGMGLYALAPYKDDPKVKEAGEIALKWLSENQLSNGTFGSWGSVNSESCSQAVIGITSWGIDPQGSEFTKSGGNAVTGLLNYQVENGMFKHIDSPDPGMATHQGLQALGALKEYMEAGKSTIFYKIKYNAGENEEVTSIEISPNSLELKSGTKIKMSVKNQSRILIDNSKVDWESSDENIAVIDEKGVLIAKSEGTVNIIASLKEDETVKDSITVEVVKDEFTVQLKGSDLDNKKNIVINITNNSNKNKKALVVIGLYDKNTSNLIEQTYVSKEFVAGQVDEINTNLQVPEDRDYEVKVMIWNDWVKARSLVDAVTLENK</sequence>
<dbReference type="InterPro" id="IPR018391">
    <property type="entry name" value="PQQ_b-propeller_rpt"/>
</dbReference>
<dbReference type="InterPro" id="IPR003343">
    <property type="entry name" value="Big_2"/>
</dbReference>
<feature type="domain" description="BIG2" evidence="2">
    <location>
        <begin position="405"/>
        <end position="484"/>
    </location>
</feature>
<dbReference type="InterPro" id="IPR015943">
    <property type="entry name" value="WD40/YVTN_repeat-like_dom_sf"/>
</dbReference>
<name>A0ABY8EIN4_9FIRM</name>
<organism evidence="3 4">
    <name type="scientific">Tepidibacter hydrothermalis</name>
    <dbReference type="NCBI Taxonomy" id="3036126"/>
    <lineage>
        <taxon>Bacteria</taxon>
        <taxon>Bacillati</taxon>
        <taxon>Bacillota</taxon>
        <taxon>Clostridia</taxon>
        <taxon>Peptostreptococcales</taxon>
        <taxon>Peptostreptococcaceae</taxon>
        <taxon>Tepidibacter</taxon>
    </lineage>
</organism>
<dbReference type="InterPro" id="IPR002372">
    <property type="entry name" value="PQQ_rpt_dom"/>
</dbReference>
<dbReference type="SUPFAM" id="SSF48239">
    <property type="entry name" value="Terpenoid cyclases/Protein prenyltransferases"/>
    <property type="match status" value="1"/>
</dbReference>
<evidence type="ECO:0000259" key="2">
    <source>
        <dbReference type="SMART" id="SM00635"/>
    </source>
</evidence>
<accession>A0ABY8EIN4</accession>
<protein>
    <submittedName>
        <fullName evidence="3">PQQ-binding-like beta-propeller repeat protein</fullName>
    </submittedName>
</protein>
<dbReference type="SUPFAM" id="SSF50998">
    <property type="entry name" value="Quinoprotein alcohol dehydrogenase-like"/>
    <property type="match status" value="2"/>
</dbReference>
<dbReference type="Pfam" id="PF02368">
    <property type="entry name" value="Big_2"/>
    <property type="match status" value="1"/>
</dbReference>
<dbReference type="SMART" id="SM00564">
    <property type="entry name" value="PQQ"/>
    <property type="match status" value="5"/>
</dbReference>
<dbReference type="InterPro" id="IPR008964">
    <property type="entry name" value="Invasin/intimin_cell_adhesion"/>
</dbReference>
<feature type="domain" description="BIG2" evidence="2">
    <location>
        <begin position="873"/>
        <end position="951"/>
    </location>
</feature>
<evidence type="ECO:0000313" key="3">
    <source>
        <dbReference type="EMBL" id="WFD10708.1"/>
    </source>
</evidence>
<keyword evidence="1" id="KW-0732">Signal</keyword>
<keyword evidence="4" id="KW-1185">Reference proteome</keyword>
<evidence type="ECO:0000256" key="1">
    <source>
        <dbReference type="SAM" id="SignalP"/>
    </source>
</evidence>
<dbReference type="EMBL" id="CP120733">
    <property type="protein sequence ID" value="WFD10708.1"/>
    <property type="molecule type" value="Genomic_DNA"/>
</dbReference>
<dbReference type="Proteomes" id="UP001222800">
    <property type="component" value="Chromosome"/>
</dbReference>
<dbReference type="InterPro" id="IPR011047">
    <property type="entry name" value="Quinoprotein_ADH-like_sf"/>
</dbReference>
<reference evidence="3 4" key="1">
    <citation type="submission" date="2023-03" db="EMBL/GenBank/DDBJ databases">
        <title>Complete genome sequence of Tepidibacter sp. SWIR-1, isolated from a deep-sea hydrothermal vent.</title>
        <authorList>
            <person name="Li X."/>
        </authorList>
    </citation>
    <scope>NUCLEOTIDE SEQUENCE [LARGE SCALE GENOMIC DNA]</scope>
    <source>
        <strain evidence="3 4">SWIR-1</strain>
    </source>
</reference>
<evidence type="ECO:0000313" key="4">
    <source>
        <dbReference type="Proteomes" id="UP001222800"/>
    </source>
</evidence>
<feature type="signal peptide" evidence="1">
    <location>
        <begin position="1"/>
        <end position="26"/>
    </location>
</feature>
<dbReference type="Gene3D" id="2.60.40.1080">
    <property type="match status" value="2"/>
</dbReference>
<dbReference type="RefSeq" id="WP_277732675.1">
    <property type="nucleotide sequence ID" value="NZ_CP120733.1"/>
</dbReference>
<dbReference type="PANTHER" id="PTHR34512:SF30">
    <property type="entry name" value="OUTER MEMBRANE PROTEIN ASSEMBLY FACTOR BAMB"/>
    <property type="match status" value="1"/>
</dbReference>
<feature type="chain" id="PRO_5045583946" evidence="1">
    <location>
        <begin position="27"/>
        <end position="1058"/>
    </location>
</feature>
<proteinExistence type="predicted"/>
<dbReference type="PANTHER" id="PTHR34512">
    <property type="entry name" value="CELL SURFACE PROTEIN"/>
    <property type="match status" value="1"/>
</dbReference>
<dbReference type="Gene3D" id="1.50.10.20">
    <property type="match status" value="1"/>
</dbReference>
<dbReference type="Gene3D" id="2.130.10.10">
    <property type="entry name" value="YVTN repeat-like/Quinoprotein amine dehydrogenase"/>
    <property type="match status" value="2"/>
</dbReference>